<reference evidence="4" key="1">
    <citation type="journal article" date="2011" name="Genome Res.">
        <title>Phylogeny-wide analysis of social amoeba genomes highlights ancient origins for complex intercellular communication.</title>
        <authorList>
            <person name="Heidel A.J."/>
            <person name="Lawal H.M."/>
            <person name="Felder M."/>
            <person name="Schilde C."/>
            <person name="Helps N.R."/>
            <person name="Tunggal B."/>
            <person name="Rivero F."/>
            <person name="John U."/>
            <person name="Schleicher M."/>
            <person name="Eichinger L."/>
            <person name="Platzer M."/>
            <person name="Noegel A.A."/>
            <person name="Schaap P."/>
            <person name="Gloeckner G."/>
        </authorList>
    </citation>
    <scope>NUCLEOTIDE SEQUENCE [LARGE SCALE GENOMIC DNA]</scope>
    <source>
        <strain evidence="4">SH3</strain>
    </source>
</reference>
<dbReference type="Proteomes" id="UP000007797">
    <property type="component" value="Unassembled WGS sequence"/>
</dbReference>
<feature type="compositionally biased region" description="Low complexity" evidence="1">
    <location>
        <begin position="144"/>
        <end position="158"/>
    </location>
</feature>
<dbReference type="RefSeq" id="XP_004350462.1">
    <property type="nucleotide sequence ID" value="XM_004350411.1"/>
</dbReference>
<dbReference type="KEGG" id="dfa:DFA_11515"/>
<dbReference type="SUPFAM" id="SSF68906">
    <property type="entry name" value="SAP domain"/>
    <property type="match status" value="1"/>
</dbReference>
<keyword evidence="4" id="KW-1185">Reference proteome</keyword>
<dbReference type="GeneID" id="14865293"/>
<dbReference type="InterPro" id="IPR036361">
    <property type="entry name" value="SAP_dom_sf"/>
</dbReference>
<feature type="region of interest" description="Disordered" evidence="1">
    <location>
        <begin position="470"/>
        <end position="491"/>
    </location>
</feature>
<evidence type="ECO:0000313" key="3">
    <source>
        <dbReference type="EMBL" id="EGG13754.1"/>
    </source>
</evidence>
<evidence type="ECO:0000313" key="4">
    <source>
        <dbReference type="Proteomes" id="UP000007797"/>
    </source>
</evidence>
<dbReference type="OrthoDB" id="10267915at2759"/>
<feature type="compositionally biased region" description="Low complexity" evidence="1">
    <location>
        <begin position="292"/>
        <end position="333"/>
    </location>
</feature>
<dbReference type="Gene3D" id="1.10.720.30">
    <property type="entry name" value="SAP domain"/>
    <property type="match status" value="1"/>
</dbReference>
<organism evidence="3 4">
    <name type="scientific">Cavenderia fasciculata</name>
    <name type="common">Slime mold</name>
    <name type="synonym">Dictyostelium fasciculatum</name>
    <dbReference type="NCBI Taxonomy" id="261658"/>
    <lineage>
        <taxon>Eukaryota</taxon>
        <taxon>Amoebozoa</taxon>
        <taxon>Evosea</taxon>
        <taxon>Eumycetozoa</taxon>
        <taxon>Dictyostelia</taxon>
        <taxon>Acytosteliales</taxon>
        <taxon>Cavenderiaceae</taxon>
        <taxon>Cavenderia</taxon>
    </lineage>
</organism>
<feature type="region of interest" description="Disordered" evidence="1">
    <location>
        <begin position="144"/>
        <end position="164"/>
    </location>
</feature>
<feature type="region of interest" description="Disordered" evidence="1">
    <location>
        <begin position="292"/>
        <end position="419"/>
    </location>
</feature>
<proteinExistence type="predicted"/>
<protein>
    <submittedName>
        <fullName evidence="3">SAP DNA-binding domain-containing protein</fullName>
    </submittedName>
</protein>
<feature type="domain" description="SAP" evidence="2">
    <location>
        <begin position="432"/>
        <end position="466"/>
    </location>
</feature>
<evidence type="ECO:0000256" key="1">
    <source>
        <dbReference type="SAM" id="MobiDB-lite"/>
    </source>
</evidence>
<gene>
    <name evidence="3" type="ORF">DFA_11515</name>
</gene>
<dbReference type="EMBL" id="GL883029">
    <property type="protein sequence ID" value="EGG13754.1"/>
    <property type="molecule type" value="Genomic_DNA"/>
</dbReference>
<keyword evidence="3" id="KW-0238">DNA-binding</keyword>
<accession>F4QDC6</accession>
<dbReference type="GO" id="GO:0003677">
    <property type="term" value="F:DNA binding"/>
    <property type="evidence" value="ECO:0007669"/>
    <property type="project" value="UniProtKB-KW"/>
</dbReference>
<dbReference type="OMA" id="FITPIRT"/>
<dbReference type="Pfam" id="PF02037">
    <property type="entry name" value="SAP"/>
    <property type="match status" value="1"/>
</dbReference>
<feature type="compositionally biased region" description="Basic and acidic residues" evidence="1">
    <location>
        <begin position="472"/>
        <end position="491"/>
    </location>
</feature>
<sequence length="491" mass="54724">MGDKQQQILKERNEESLFESFNVWPEEIVLECLSQVAGSEEEQIHLDSIDRATAVNMLVDDVRNLGIEAFVSRLPIDVTEETCSLLELSAANSEVVEETRQEIESLMKSEPLLSYFNRLTPHLLYSYCIGTGIKLAKSFSTNSPIHTSSSSSSSSNNSGLQPTLMVPASTHTSVTYVNSTPMVKVLDNTTIISTHTTKSSTQRFTGARQMTLGEGVFEGSSKTQIMKRLLIEEILLGGIENILYLQKIDTLSKICQYLNVKEKIPTKFSEIVSIIVPYLFYQQSSLPISPLSSDISNHQQQQTNNNNNNVNKNKNTSTTTTTTKTSTTLKNPSENLKRKYPQTPGTSNNSSTSTEETSDDDNTSSDVSSDGQQEGQEEEKILKKKKYTSGSSGKLQFSTNLSTDEEDQEIDSPADNRMSIADIKDGVEKKQLEKMYVKDLKHWLKSKNLKSDDKKSVLIDRILSYFKQATKKTKETSESDTDSGKTKESTI</sequence>
<feature type="compositionally biased region" description="Low complexity" evidence="1">
    <location>
        <begin position="346"/>
        <end position="355"/>
    </location>
</feature>
<evidence type="ECO:0000259" key="2">
    <source>
        <dbReference type="SMART" id="SM00513"/>
    </source>
</evidence>
<dbReference type="AlphaFoldDB" id="F4QDC6"/>
<dbReference type="SMART" id="SM00513">
    <property type="entry name" value="SAP"/>
    <property type="match status" value="1"/>
</dbReference>
<feature type="compositionally biased region" description="Low complexity" evidence="1">
    <location>
        <begin position="364"/>
        <end position="374"/>
    </location>
</feature>
<name>F4QDC6_CACFS</name>
<feature type="compositionally biased region" description="Acidic residues" evidence="1">
    <location>
        <begin position="403"/>
        <end position="412"/>
    </location>
</feature>
<dbReference type="InterPro" id="IPR003034">
    <property type="entry name" value="SAP_dom"/>
</dbReference>